<comment type="caution">
    <text evidence="1">The sequence shown here is derived from an EMBL/GenBank/DDBJ whole genome shotgun (WGS) entry which is preliminary data.</text>
</comment>
<gene>
    <name evidence="1" type="ORF">E6K76_07690</name>
</gene>
<evidence type="ECO:0008006" key="3">
    <source>
        <dbReference type="Google" id="ProtNLM"/>
    </source>
</evidence>
<reference evidence="1 2" key="1">
    <citation type="journal article" date="2019" name="Nat. Microbiol.">
        <title>Mediterranean grassland soil C-N compound turnover is dependent on rainfall and depth, and is mediated by genomically divergent microorganisms.</title>
        <authorList>
            <person name="Diamond S."/>
            <person name="Andeer P.F."/>
            <person name="Li Z."/>
            <person name="Crits-Christoph A."/>
            <person name="Burstein D."/>
            <person name="Anantharaman K."/>
            <person name="Lane K.R."/>
            <person name="Thomas B.C."/>
            <person name="Pan C."/>
            <person name="Northen T.R."/>
            <person name="Banfield J.F."/>
        </authorList>
    </citation>
    <scope>NUCLEOTIDE SEQUENCE [LARGE SCALE GENOMIC DNA]</scope>
    <source>
        <strain evidence="1">WS_6</strain>
    </source>
</reference>
<evidence type="ECO:0000313" key="2">
    <source>
        <dbReference type="Proteomes" id="UP000316852"/>
    </source>
</evidence>
<dbReference type="EMBL" id="VBOW01000032">
    <property type="protein sequence ID" value="TMQ58611.1"/>
    <property type="molecule type" value="Genomic_DNA"/>
</dbReference>
<dbReference type="AlphaFoldDB" id="A0A538T4P3"/>
<name>A0A538T4P3_UNCEI</name>
<dbReference type="Proteomes" id="UP000316852">
    <property type="component" value="Unassembled WGS sequence"/>
</dbReference>
<protein>
    <recommendedName>
        <fullName evidence="3">Nucleotidyltransferase domain-containing protein</fullName>
    </recommendedName>
</protein>
<accession>A0A538T4P3</accession>
<sequence>MDAARRAVGEKLRGAALYGSAVSGEFHPGHSDVNVAFVFSALGTAELSALNRAYPVWRRSRVVRPLLLSEESLRRSLDSYPLEYLLIREGHEAIFGVDYFGPVVIDREELRLEVERVLRAQELGLGLSYVALAGTRGGARLWALQALNAIAASASGLLYLSGRPVPRRKRDLAEHCAAAFGVDAAAFTRLLTLRETKRDRVAAVALLDSALTILNQLLESAERISAPPQNA</sequence>
<evidence type="ECO:0000313" key="1">
    <source>
        <dbReference type="EMBL" id="TMQ58611.1"/>
    </source>
</evidence>
<dbReference type="InterPro" id="IPR043519">
    <property type="entry name" value="NT_sf"/>
</dbReference>
<organism evidence="1 2">
    <name type="scientific">Eiseniibacteriota bacterium</name>
    <dbReference type="NCBI Taxonomy" id="2212470"/>
    <lineage>
        <taxon>Bacteria</taxon>
        <taxon>Candidatus Eiseniibacteriota</taxon>
    </lineage>
</organism>
<proteinExistence type="predicted"/>
<dbReference type="SUPFAM" id="SSF81301">
    <property type="entry name" value="Nucleotidyltransferase"/>
    <property type="match status" value="1"/>
</dbReference>